<evidence type="ECO:0008006" key="5">
    <source>
        <dbReference type="Google" id="ProtNLM"/>
    </source>
</evidence>
<dbReference type="CDD" id="cd06533">
    <property type="entry name" value="Glyco_transf_WecG_TagA"/>
    <property type="match status" value="1"/>
</dbReference>
<accession>A0A0X3TST4</accession>
<dbReference type="Proteomes" id="UP000053690">
    <property type="component" value="Unassembled WGS sequence"/>
</dbReference>
<gene>
    <name evidence="3" type="ORF">AVO44_10425</name>
</gene>
<reference evidence="4" key="1">
    <citation type="submission" date="2015-12" db="EMBL/GenBank/DDBJ databases">
        <authorList>
            <person name="Zhang G."/>
            <person name="Stingl U."/>
        </authorList>
    </citation>
    <scope>NUCLEOTIDE SEQUENCE [LARGE SCALE GENOMIC DNA]</scope>
    <source>
        <strain evidence="4">ZGT108</strain>
    </source>
</reference>
<evidence type="ECO:0000256" key="1">
    <source>
        <dbReference type="ARBA" id="ARBA00022676"/>
    </source>
</evidence>
<dbReference type="RefSeq" id="WP_068336481.1">
    <property type="nucleotide sequence ID" value="NZ_JAIUZS010000005.1"/>
</dbReference>
<comment type="caution">
    <text evidence="3">The sequence shown here is derived from an EMBL/GenBank/DDBJ whole genome shotgun (WGS) entry which is preliminary data.</text>
</comment>
<evidence type="ECO:0000313" key="3">
    <source>
        <dbReference type="EMBL" id="KUJ78803.1"/>
    </source>
</evidence>
<dbReference type="Pfam" id="PF03808">
    <property type="entry name" value="Glyco_tran_WecG"/>
    <property type="match status" value="1"/>
</dbReference>
<keyword evidence="2" id="KW-0808">Transferase</keyword>
<keyword evidence="1" id="KW-0328">Glycosyltransferase</keyword>
<dbReference type="EMBL" id="LQBP01000005">
    <property type="protein sequence ID" value="KUJ78803.1"/>
    <property type="molecule type" value="Genomic_DNA"/>
</dbReference>
<keyword evidence="4" id="KW-1185">Reference proteome</keyword>
<proteinExistence type="predicted"/>
<dbReference type="InterPro" id="IPR004629">
    <property type="entry name" value="WecG_TagA_CpsF"/>
</dbReference>
<organism evidence="3 4">
    <name type="scientific">Ruegeria profundi</name>
    <dbReference type="NCBI Taxonomy" id="1685378"/>
    <lineage>
        <taxon>Bacteria</taxon>
        <taxon>Pseudomonadati</taxon>
        <taxon>Pseudomonadota</taxon>
        <taxon>Alphaproteobacteria</taxon>
        <taxon>Rhodobacterales</taxon>
        <taxon>Roseobacteraceae</taxon>
        <taxon>Ruegeria</taxon>
    </lineage>
</organism>
<protein>
    <recommendedName>
        <fullName evidence="5">Glycosyl transferase</fullName>
    </recommendedName>
</protein>
<sequence length="266" mass="29423">MNKILDKRLPHAFVGGMPVAIAGANELTDVMLEDVQRRRCGKLNRATTVFSSNAQAISLYASDEHFAKTMDLADIIHADGQIVVWASRLSYGRLGIPERTATTDFIHSAATVAAKNGLSFYLLGGVEEINRECAEKLALMYPGLTIAGRRHGYFDPSEEDAVVADINASGADILWVGLGKPKEQFFAERIATKLSHCAWIVTCGGCFHYIVGDYARAPEWMQTLGLEWLHRIATGPGHLARRYMRTLPHALSIVLRKDVPNRFGRR</sequence>
<evidence type="ECO:0000256" key="2">
    <source>
        <dbReference type="ARBA" id="ARBA00022679"/>
    </source>
</evidence>
<dbReference type="GO" id="GO:0016758">
    <property type="term" value="F:hexosyltransferase activity"/>
    <property type="evidence" value="ECO:0007669"/>
    <property type="project" value="TreeGrafter"/>
</dbReference>
<name>A0A0X3TST4_9RHOB</name>
<dbReference type="PANTHER" id="PTHR34136:SF1">
    <property type="entry name" value="UDP-N-ACETYL-D-MANNOSAMINURONIC ACID TRANSFERASE"/>
    <property type="match status" value="1"/>
</dbReference>
<dbReference type="AlphaFoldDB" id="A0A0X3TST4"/>
<dbReference type="STRING" id="1685378.AVO44_10425"/>
<evidence type="ECO:0000313" key="4">
    <source>
        <dbReference type="Proteomes" id="UP000053690"/>
    </source>
</evidence>
<dbReference type="NCBIfam" id="TIGR00696">
    <property type="entry name" value="wecG_tagA_cpsF"/>
    <property type="match status" value="1"/>
</dbReference>
<dbReference type="OrthoDB" id="9771846at2"/>
<dbReference type="PANTHER" id="PTHR34136">
    <property type="match status" value="1"/>
</dbReference>